<sequence>MHNNAPLIAELCYCILANNMSFGYELIADTLYPSSNLCSSYIQFCSYTH</sequence>
<dbReference type="AlphaFoldDB" id="A0AA35W1V4"/>
<evidence type="ECO:0000313" key="1">
    <source>
        <dbReference type="EMBL" id="CAI8003607.1"/>
    </source>
</evidence>
<comment type="caution">
    <text evidence="1">The sequence shown here is derived from an EMBL/GenBank/DDBJ whole genome shotgun (WGS) entry which is preliminary data.</text>
</comment>
<dbReference type="Proteomes" id="UP001174909">
    <property type="component" value="Unassembled WGS sequence"/>
</dbReference>
<dbReference type="EMBL" id="CASHTH010000524">
    <property type="protein sequence ID" value="CAI8003607.1"/>
    <property type="molecule type" value="Genomic_DNA"/>
</dbReference>
<gene>
    <name evidence="1" type="ORF">GBAR_LOCUS3691</name>
</gene>
<organism evidence="1 2">
    <name type="scientific">Geodia barretti</name>
    <name type="common">Barrett's horny sponge</name>
    <dbReference type="NCBI Taxonomy" id="519541"/>
    <lineage>
        <taxon>Eukaryota</taxon>
        <taxon>Metazoa</taxon>
        <taxon>Porifera</taxon>
        <taxon>Demospongiae</taxon>
        <taxon>Heteroscleromorpha</taxon>
        <taxon>Tetractinellida</taxon>
        <taxon>Astrophorina</taxon>
        <taxon>Geodiidae</taxon>
        <taxon>Geodia</taxon>
    </lineage>
</organism>
<protein>
    <submittedName>
        <fullName evidence="1">Uncharacterized protein</fullName>
    </submittedName>
</protein>
<keyword evidence="2" id="KW-1185">Reference proteome</keyword>
<reference evidence="1" key="1">
    <citation type="submission" date="2023-03" db="EMBL/GenBank/DDBJ databases">
        <authorList>
            <person name="Steffen K."/>
            <person name="Cardenas P."/>
        </authorList>
    </citation>
    <scope>NUCLEOTIDE SEQUENCE</scope>
</reference>
<proteinExistence type="predicted"/>
<accession>A0AA35W1V4</accession>
<name>A0AA35W1V4_GEOBA</name>
<evidence type="ECO:0000313" key="2">
    <source>
        <dbReference type="Proteomes" id="UP001174909"/>
    </source>
</evidence>